<keyword evidence="3" id="KW-0863">Zinc-finger</keyword>
<gene>
    <name evidence="7" type="ORF">PCOR1329_LOCUS73227</name>
</gene>
<feature type="region of interest" description="Disordered" evidence="5">
    <location>
        <begin position="311"/>
        <end position="369"/>
    </location>
</feature>
<feature type="domain" description="J" evidence="6">
    <location>
        <begin position="103"/>
        <end position="164"/>
    </location>
</feature>
<organism evidence="7 8">
    <name type="scientific">Prorocentrum cordatum</name>
    <dbReference type="NCBI Taxonomy" id="2364126"/>
    <lineage>
        <taxon>Eukaryota</taxon>
        <taxon>Sar</taxon>
        <taxon>Alveolata</taxon>
        <taxon>Dinophyceae</taxon>
        <taxon>Prorocentrales</taxon>
        <taxon>Prorocentraceae</taxon>
        <taxon>Prorocentrum</taxon>
    </lineage>
</organism>
<evidence type="ECO:0000313" key="8">
    <source>
        <dbReference type="Proteomes" id="UP001189429"/>
    </source>
</evidence>
<dbReference type="EMBL" id="CAUYUJ010019844">
    <property type="protein sequence ID" value="CAK0894091.1"/>
    <property type="molecule type" value="Genomic_DNA"/>
</dbReference>
<dbReference type="SMART" id="SM00271">
    <property type="entry name" value="DnaJ"/>
    <property type="match status" value="1"/>
</dbReference>
<evidence type="ECO:0000313" key="7">
    <source>
        <dbReference type="EMBL" id="CAK0894091.1"/>
    </source>
</evidence>
<dbReference type="Proteomes" id="UP001189429">
    <property type="component" value="Unassembled WGS sequence"/>
</dbReference>
<dbReference type="PANTHER" id="PTHR43888">
    <property type="entry name" value="DNAJ-LIKE-2, ISOFORM A-RELATED"/>
    <property type="match status" value="1"/>
</dbReference>
<dbReference type="Gene3D" id="2.10.230.10">
    <property type="entry name" value="Heat shock protein DnaJ, cysteine-rich domain"/>
    <property type="match status" value="1"/>
</dbReference>
<dbReference type="SUPFAM" id="SSF46565">
    <property type="entry name" value="Chaperone J-domain"/>
    <property type="match status" value="1"/>
</dbReference>
<evidence type="ECO:0000256" key="5">
    <source>
        <dbReference type="SAM" id="MobiDB-lite"/>
    </source>
</evidence>
<evidence type="ECO:0000259" key="6">
    <source>
        <dbReference type="PROSITE" id="PS50076"/>
    </source>
</evidence>
<feature type="compositionally biased region" description="Low complexity" evidence="5">
    <location>
        <begin position="326"/>
        <end position="361"/>
    </location>
</feature>
<keyword evidence="4" id="KW-0862">Zinc</keyword>
<dbReference type="Gene3D" id="1.10.287.110">
    <property type="entry name" value="DnaJ domain"/>
    <property type="match status" value="1"/>
</dbReference>
<feature type="compositionally biased region" description="Acidic residues" evidence="5">
    <location>
        <begin position="54"/>
        <end position="68"/>
    </location>
</feature>
<accession>A0ABN9X8H9</accession>
<dbReference type="InterPro" id="IPR001623">
    <property type="entry name" value="DnaJ_domain"/>
</dbReference>
<proteinExistence type="predicted"/>
<feature type="region of interest" description="Disordered" evidence="5">
    <location>
        <begin position="169"/>
        <end position="188"/>
    </location>
</feature>
<dbReference type="Gene3D" id="2.60.260.20">
    <property type="entry name" value="Urease metallochaperone UreE, N-terminal domain"/>
    <property type="match status" value="1"/>
</dbReference>
<dbReference type="PRINTS" id="PR00625">
    <property type="entry name" value="JDOMAIN"/>
</dbReference>
<name>A0ABN9X8H9_9DINO</name>
<keyword evidence="8" id="KW-1185">Reference proteome</keyword>
<dbReference type="PROSITE" id="PS00636">
    <property type="entry name" value="DNAJ_1"/>
    <property type="match status" value="1"/>
</dbReference>
<dbReference type="InterPro" id="IPR001305">
    <property type="entry name" value="HSP_DnaJ_Cys-rich_dom"/>
</dbReference>
<dbReference type="Pfam" id="PF01556">
    <property type="entry name" value="DnaJ_C"/>
    <property type="match status" value="1"/>
</dbReference>
<keyword evidence="1" id="KW-0479">Metal-binding</keyword>
<feature type="compositionally biased region" description="Gly residues" evidence="5">
    <location>
        <begin position="28"/>
        <end position="52"/>
    </location>
</feature>
<protein>
    <recommendedName>
        <fullName evidence="6">J domain-containing protein</fullName>
    </recommendedName>
</protein>
<dbReference type="SUPFAM" id="SSF49493">
    <property type="entry name" value="HSP40/DnaJ peptide-binding domain"/>
    <property type="match status" value="1"/>
</dbReference>
<evidence type="ECO:0000256" key="1">
    <source>
        <dbReference type="ARBA" id="ARBA00022723"/>
    </source>
</evidence>
<dbReference type="InterPro" id="IPR002939">
    <property type="entry name" value="DnaJ_C"/>
</dbReference>
<evidence type="ECO:0000256" key="4">
    <source>
        <dbReference type="ARBA" id="ARBA00022833"/>
    </source>
</evidence>
<dbReference type="CDD" id="cd06257">
    <property type="entry name" value="DnaJ"/>
    <property type="match status" value="1"/>
</dbReference>
<dbReference type="PROSITE" id="PS50076">
    <property type="entry name" value="DNAJ_2"/>
    <property type="match status" value="1"/>
</dbReference>
<comment type="caution">
    <text evidence="7">The sequence shown here is derived from an EMBL/GenBank/DDBJ whole genome shotgun (WGS) entry which is preliminary data.</text>
</comment>
<dbReference type="InterPro" id="IPR036410">
    <property type="entry name" value="HSP_DnaJ_Cys-rich_dom_sf"/>
</dbReference>
<dbReference type="InterPro" id="IPR008971">
    <property type="entry name" value="HSP40/DnaJ_pept-bd"/>
</dbReference>
<evidence type="ECO:0000256" key="2">
    <source>
        <dbReference type="ARBA" id="ARBA00022737"/>
    </source>
</evidence>
<sequence length="369" mass="38909">SRPGSGARPPDRGLPPWGGGAVASKRSAGGGFPGFPGGLFGGKGKGKGGIFADGGEDEDEDEDEDEGADGGMGGSFRDMFGFGTSAGGSERSSSAKREVDNTRLYALLGVEPSASSGEIKKAYHRMAMRHHPDKGGDPETFKDIQQAFEVLGDADKRRRYDQLGEEALDDDGASFRGGGPRRNQAQRTKDKVRLMWVTLEQLYTSVTRPLAHSRKVVDEVDGRPPSRCDACGGQGVVVQMIRLGPIVQQVPHTCPVCSGAGSSAKLKTEREVLDVFVEKGSPDGHKIVFHGRADEAAGCEAGDLVVVVREQESTRPSSGKARTCTSSGRSRWPRRSPASRSSCSTWTAGSGASAASPGRCCSHSRAASR</sequence>
<dbReference type="CDD" id="cd10719">
    <property type="entry name" value="DnaJ_zf"/>
    <property type="match status" value="1"/>
</dbReference>
<dbReference type="InterPro" id="IPR018253">
    <property type="entry name" value="DnaJ_domain_CS"/>
</dbReference>
<feature type="region of interest" description="Disordered" evidence="5">
    <location>
        <begin position="1"/>
        <end position="98"/>
    </location>
</feature>
<dbReference type="InterPro" id="IPR036869">
    <property type="entry name" value="J_dom_sf"/>
</dbReference>
<dbReference type="Pfam" id="PF00226">
    <property type="entry name" value="DnaJ"/>
    <property type="match status" value="1"/>
</dbReference>
<feature type="non-terminal residue" evidence="7">
    <location>
        <position position="1"/>
    </location>
</feature>
<reference evidence="7" key="1">
    <citation type="submission" date="2023-10" db="EMBL/GenBank/DDBJ databases">
        <authorList>
            <person name="Chen Y."/>
            <person name="Shah S."/>
            <person name="Dougan E. K."/>
            <person name="Thang M."/>
            <person name="Chan C."/>
        </authorList>
    </citation>
    <scope>NUCLEOTIDE SEQUENCE [LARGE SCALE GENOMIC DNA]</scope>
</reference>
<dbReference type="InterPro" id="IPR044713">
    <property type="entry name" value="DNJA1/2-like"/>
</dbReference>
<keyword evidence="2" id="KW-0677">Repeat</keyword>
<dbReference type="SUPFAM" id="SSF57938">
    <property type="entry name" value="DnaJ/Hsp40 cysteine-rich domain"/>
    <property type="match status" value="1"/>
</dbReference>
<evidence type="ECO:0000256" key="3">
    <source>
        <dbReference type="ARBA" id="ARBA00022771"/>
    </source>
</evidence>